<protein>
    <submittedName>
        <fullName evidence="2">Uncharacterized protein</fullName>
    </submittedName>
</protein>
<dbReference type="InterPro" id="IPR012902">
    <property type="entry name" value="N_methyl_site"/>
</dbReference>
<comment type="caution">
    <text evidence="2">The sequence shown here is derived from an EMBL/GenBank/DDBJ whole genome shotgun (WGS) entry which is preliminary data.</text>
</comment>
<dbReference type="AlphaFoldDB" id="A0A5B1CCR8"/>
<dbReference type="OrthoDB" id="270125at2"/>
<keyword evidence="1" id="KW-0812">Transmembrane</keyword>
<feature type="transmembrane region" description="Helical" evidence="1">
    <location>
        <begin position="41"/>
        <end position="63"/>
    </location>
</feature>
<keyword evidence="1" id="KW-0472">Membrane</keyword>
<proteinExistence type="predicted"/>
<organism evidence="2 3">
    <name type="scientific">Rubripirellula obstinata</name>
    <dbReference type="NCBI Taxonomy" id="406547"/>
    <lineage>
        <taxon>Bacteria</taxon>
        <taxon>Pseudomonadati</taxon>
        <taxon>Planctomycetota</taxon>
        <taxon>Planctomycetia</taxon>
        <taxon>Pirellulales</taxon>
        <taxon>Pirellulaceae</taxon>
        <taxon>Rubripirellula</taxon>
    </lineage>
</organism>
<gene>
    <name evidence="2" type="ORF">LF1_02450</name>
</gene>
<accession>A0A5B1CCR8</accession>
<sequence length="410" mass="44061">MMNNASKHSWNGERFLALRLARPLTRRGSLIGVREGTRKRVAFTLVEIMVVFVVLSILAAIALPVAKNMIADQHATRTARGISSYIDRIRNRAIAEGRPMGVLIERLANTDSDFGRAHSVRIRTMSGMPPYSGDSSNSTVQLQTNGINAQFEPSDNQLLTLSASMVADPAITDDVDDLRAPIRNGDFIELPGGRLVPFVITHRALTEPDTTKVVITFDLQQTVGGSQTFPSASMSFMAAVRSVPYKIHRRPAVSSAAPFDLPKGMAIDLNYSGLGSSGNQFAPSIVDLTVPVFNIAVVFGSDGKVISASQTSDGIGPPPIGQLFFCIGETDGVRADDLWANERRSTANILNTDSIWLVINPSTGRVVTSPFSDVSQTPPTDVADPTTAELSNAIAQARQLALLSDTVDLE</sequence>
<dbReference type="InterPro" id="IPR045584">
    <property type="entry name" value="Pilin-like"/>
</dbReference>
<dbReference type="EMBL" id="VRLW01000001">
    <property type="protein sequence ID" value="KAA1257755.1"/>
    <property type="molecule type" value="Genomic_DNA"/>
</dbReference>
<dbReference type="Proteomes" id="UP000322699">
    <property type="component" value="Unassembled WGS sequence"/>
</dbReference>
<dbReference type="Pfam" id="PF07963">
    <property type="entry name" value="N_methyl"/>
    <property type="match status" value="1"/>
</dbReference>
<reference evidence="2 3" key="1">
    <citation type="submission" date="2019-08" db="EMBL/GenBank/DDBJ databases">
        <title>Deep-cultivation of Planctomycetes and their phenomic and genomic characterization uncovers novel biology.</title>
        <authorList>
            <person name="Wiegand S."/>
            <person name="Jogler M."/>
            <person name="Boedeker C."/>
            <person name="Pinto D."/>
            <person name="Vollmers J."/>
            <person name="Rivas-Marin E."/>
            <person name="Kohn T."/>
            <person name="Peeters S.H."/>
            <person name="Heuer A."/>
            <person name="Rast P."/>
            <person name="Oberbeckmann S."/>
            <person name="Bunk B."/>
            <person name="Jeske O."/>
            <person name="Meyerdierks A."/>
            <person name="Storesund J.E."/>
            <person name="Kallscheuer N."/>
            <person name="Luecker S."/>
            <person name="Lage O.M."/>
            <person name="Pohl T."/>
            <person name="Merkel B.J."/>
            <person name="Hornburger P."/>
            <person name="Mueller R.-W."/>
            <person name="Bruemmer F."/>
            <person name="Labrenz M."/>
            <person name="Spormann A.M."/>
            <person name="Op Den Camp H."/>
            <person name="Overmann J."/>
            <person name="Amann R."/>
            <person name="Jetten M.S.M."/>
            <person name="Mascher T."/>
            <person name="Medema M.H."/>
            <person name="Devos D.P."/>
            <person name="Kaster A.-K."/>
            <person name="Ovreas L."/>
            <person name="Rohde M."/>
            <person name="Galperin M.Y."/>
            <person name="Jogler C."/>
        </authorList>
    </citation>
    <scope>NUCLEOTIDE SEQUENCE [LARGE SCALE GENOMIC DNA]</scope>
    <source>
        <strain evidence="2 3">LF1</strain>
    </source>
</reference>
<keyword evidence="1" id="KW-1133">Transmembrane helix</keyword>
<evidence type="ECO:0000256" key="1">
    <source>
        <dbReference type="SAM" id="Phobius"/>
    </source>
</evidence>
<dbReference type="Gene3D" id="3.30.700.10">
    <property type="entry name" value="Glycoprotein, Type 4 Pilin"/>
    <property type="match status" value="1"/>
</dbReference>
<evidence type="ECO:0000313" key="2">
    <source>
        <dbReference type="EMBL" id="KAA1257755.1"/>
    </source>
</evidence>
<dbReference type="SUPFAM" id="SSF54523">
    <property type="entry name" value="Pili subunits"/>
    <property type="match status" value="1"/>
</dbReference>
<keyword evidence="3" id="KW-1185">Reference proteome</keyword>
<name>A0A5B1CCR8_9BACT</name>
<evidence type="ECO:0000313" key="3">
    <source>
        <dbReference type="Proteomes" id="UP000322699"/>
    </source>
</evidence>